<dbReference type="AlphaFoldDB" id="A0A843WRY4"/>
<accession>A0A843WRY4</accession>
<evidence type="ECO:0000313" key="1">
    <source>
        <dbReference type="EMBL" id="MQM10486.1"/>
    </source>
</evidence>
<name>A0A843WRY4_COLES</name>
<dbReference type="Proteomes" id="UP000652761">
    <property type="component" value="Unassembled WGS sequence"/>
</dbReference>
<keyword evidence="2" id="KW-1185">Reference proteome</keyword>
<organism evidence="1 2">
    <name type="scientific">Colocasia esculenta</name>
    <name type="common">Wild taro</name>
    <name type="synonym">Arum esculentum</name>
    <dbReference type="NCBI Taxonomy" id="4460"/>
    <lineage>
        <taxon>Eukaryota</taxon>
        <taxon>Viridiplantae</taxon>
        <taxon>Streptophyta</taxon>
        <taxon>Embryophyta</taxon>
        <taxon>Tracheophyta</taxon>
        <taxon>Spermatophyta</taxon>
        <taxon>Magnoliopsida</taxon>
        <taxon>Liliopsida</taxon>
        <taxon>Araceae</taxon>
        <taxon>Aroideae</taxon>
        <taxon>Colocasieae</taxon>
        <taxon>Colocasia</taxon>
    </lineage>
</organism>
<reference evidence="1" key="1">
    <citation type="submission" date="2017-07" db="EMBL/GenBank/DDBJ databases">
        <title>Taro Niue Genome Assembly and Annotation.</title>
        <authorList>
            <person name="Atibalentja N."/>
            <person name="Keating K."/>
            <person name="Fields C.J."/>
        </authorList>
    </citation>
    <scope>NUCLEOTIDE SEQUENCE</scope>
    <source>
        <strain evidence="1">Niue_2</strain>
        <tissue evidence="1">Leaf</tissue>
    </source>
</reference>
<protein>
    <submittedName>
        <fullName evidence="1">Uncharacterized protein</fullName>
    </submittedName>
</protein>
<dbReference type="EMBL" id="NMUH01004685">
    <property type="protein sequence ID" value="MQM10486.1"/>
    <property type="molecule type" value="Genomic_DNA"/>
</dbReference>
<sequence length="87" mass="9855">MCAGVGRRPFWGFPEGVTFVPVPAGLVLVTSQLCRFLWWLPRLFSFTRCFALEGLSYSEVVSISWDPHPQDPVEKVHWATSMLELTA</sequence>
<gene>
    <name evidence="1" type="ORF">Taro_043382</name>
</gene>
<evidence type="ECO:0000313" key="2">
    <source>
        <dbReference type="Proteomes" id="UP000652761"/>
    </source>
</evidence>
<comment type="caution">
    <text evidence="1">The sequence shown here is derived from an EMBL/GenBank/DDBJ whole genome shotgun (WGS) entry which is preliminary data.</text>
</comment>
<proteinExistence type="predicted"/>